<evidence type="ECO:0000313" key="2">
    <source>
        <dbReference type="EMBL" id="KAJ8948284.1"/>
    </source>
</evidence>
<dbReference type="PANTHER" id="PTHR34609:SF17">
    <property type="entry name" value="GEO08273P1-RELATED"/>
    <property type="match status" value="1"/>
</dbReference>
<dbReference type="InterPro" id="IPR053077">
    <property type="entry name" value="MARVEL_domain_protein_3"/>
</dbReference>
<gene>
    <name evidence="2" type="ORF">NQ318_020771</name>
</gene>
<organism evidence="2 3">
    <name type="scientific">Aromia moschata</name>
    <dbReference type="NCBI Taxonomy" id="1265417"/>
    <lineage>
        <taxon>Eukaryota</taxon>
        <taxon>Metazoa</taxon>
        <taxon>Ecdysozoa</taxon>
        <taxon>Arthropoda</taxon>
        <taxon>Hexapoda</taxon>
        <taxon>Insecta</taxon>
        <taxon>Pterygota</taxon>
        <taxon>Neoptera</taxon>
        <taxon>Endopterygota</taxon>
        <taxon>Coleoptera</taxon>
        <taxon>Polyphaga</taxon>
        <taxon>Cucujiformia</taxon>
        <taxon>Chrysomeloidea</taxon>
        <taxon>Cerambycidae</taxon>
        <taxon>Cerambycinae</taxon>
        <taxon>Callichromatini</taxon>
        <taxon>Aromia</taxon>
    </lineage>
</organism>
<feature type="transmembrane region" description="Helical" evidence="1">
    <location>
        <begin position="64"/>
        <end position="91"/>
    </location>
</feature>
<keyword evidence="1" id="KW-0812">Transmembrane</keyword>
<feature type="transmembrane region" description="Helical" evidence="1">
    <location>
        <begin position="98"/>
        <end position="123"/>
    </location>
</feature>
<dbReference type="AlphaFoldDB" id="A0AAV8YA25"/>
<dbReference type="PANTHER" id="PTHR34609">
    <property type="entry name" value="GEO08273P1-RELATED"/>
    <property type="match status" value="1"/>
</dbReference>
<accession>A0AAV8YA25</accession>
<proteinExistence type="predicted"/>
<protein>
    <submittedName>
        <fullName evidence="2">Uncharacterized protein</fullName>
    </submittedName>
</protein>
<sequence length="158" mass="17627">MYRIKMGIEMTNCCGFSLKTGTIIIATLQSIVAFMFLVLSAAYAENPHELLDMSDSSIIPDLTVLKWILIILAVGSALQCVFSIFLIFAAITNHPNLLLPWLVLNPVALTTYIVGTLIAIIHHTDYNRTPFIIGHLLLALSVTCKYRYSTYSRYGKKV</sequence>
<evidence type="ECO:0000313" key="3">
    <source>
        <dbReference type="Proteomes" id="UP001162162"/>
    </source>
</evidence>
<name>A0AAV8YA25_9CUCU</name>
<keyword evidence="1" id="KW-1133">Transmembrane helix</keyword>
<evidence type="ECO:0000256" key="1">
    <source>
        <dbReference type="SAM" id="Phobius"/>
    </source>
</evidence>
<feature type="transmembrane region" description="Helical" evidence="1">
    <location>
        <begin position="21"/>
        <end position="44"/>
    </location>
</feature>
<keyword evidence="1" id="KW-0472">Membrane</keyword>
<reference evidence="2" key="1">
    <citation type="journal article" date="2023" name="Insect Mol. Biol.">
        <title>Genome sequencing provides insights into the evolution of gene families encoding plant cell wall-degrading enzymes in longhorned beetles.</title>
        <authorList>
            <person name="Shin N.R."/>
            <person name="Okamura Y."/>
            <person name="Kirsch R."/>
            <person name="Pauchet Y."/>
        </authorList>
    </citation>
    <scope>NUCLEOTIDE SEQUENCE</scope>
    <source>
        <strain evidence="2">AMC_N1</strain>
    </source>
</reference>
<dbReference type="EMBL" id="JAPWTK010000139">
    <property type="protein sequence ID" value="KAJ8948284.1"/>
    <property type="molecule type" value="Genomic_DNA"/>
</dbReference>
<keyword evidence="3" id="KW-1185">Reference proteome</keyword>
<dbReference type="Proteomes" id="UP001162162">
    <property type="component" value="Unassembled WGS sequence"/>
</dbReference>
<comment type="caution">
    <text evidence="2">The sequence shown here is derived from an EMBL/GenBank/DDBJ whole genome shotgun (WGS) entry which is preliminary data.</text>
</comment>
<feature type="transmembrane region" description="Helical" evidence="1">
    <location>
        <begin position="129"/>
        <end position="148"/>
    </location>
</feature>